<gene>
    <name evidence="1" type="ORF">TMES_10900</name>
</gene>
<name>A0A1Y2KZU7_9PROT</name>
<comment type="caution">
    <text evidence="1">The sequence shown here is derived from an EMBL/GenBank/DDBJ whole genome shotgun (WGS) entry which is preliminary data.</text>
</comment>
<evidence type="ECO:0000313" key="1">
    <source>
        <dbReference type="EMBL" id="OSQ38365.1"/>
    </source>
</evidence>
<dbReference type="Proteomes" id="UP000193391">
    <property type="component" value="Unassembled WGS sequence"/>
</dbReference>
<reference evidence="1 2" key="1">
    <citation type="submission" date="2014-03" db="EMBL/GenBank/DDBJ databases">
        <title>The draft genome sequence of Thalassospira mesophila JCM 18969.</title>
        <authorList>
            <person name="Lai Q."/>
            <person name="Shao Z."/>
        </authorList>
    </citation>
    <scope>NUCLEOTIDE SEQUENCE [LARGE SCALE GENOMIC DNA]</scope>
    <source>
        <strain evidence="1 2">JCM 18969</strain>
    </source>
</reference>
<protein>
    <submittedName>
        <fullName evidence="1">Uncharacterized protein</fullName>
    </submittedName>
</protein>
<dbReference type="RefSeq" id="WP_085582395.1">
    <property type="nucleotide sequence ID" value="NZ_JFKA01000004.1"/>
</dbReference>
<proteinExistence type="predicted"/>
<dbReference type="OrthoDB" id="7347646at2"/>
<sequence>MSAINTNTIAATPTASSSSAIASASANVAMTAKNFEFGEEIYSDPAMRPYLEQYYNKSYAPMRDRIAAMREQPPATITTKDGTAAQELSPDQYEKMIPSFDKWLEMQQQLSAYDFNDQSAQMLEHAKQSVETLENRAPDSPSDIRVVFSNGNQILGYIDKNGGVASHSGASALHAVSNKANELGLTGQARADYILREGSKALSRQYPNLEVSQYTNQTAPTRREVSQTWYPGHDIDQDYATALSEARNHLSQQQATHDRVQSNMRDMESYLLGLMEQSPA</sequence>
<accession>A0A1Y2KZU7</accession>
<dbReference type="EMBL" id="JFKA01000004">
    <property type="protein sequence ID" value="OSQ38365.1"/>
    <property type="molecule type" value="Genomic_DNA"/>
</dbReference>
<organism evidence="1 2">
    <name type="scientific">Thalassospira mesophila</name>
    <dbReference type="NCBI Taxonomy" id="1293891"/>
    <lineage>
        <taxon>Bacteria</taxon>
        <taxon>Pseudomonadati</taxon>
        <taxon>Pseudomonadota</taxon>
        <taxon>Alphaproteobacteria</taxon>
        <taxon>Rhodospirillales</taxon>
        <taxon>Thalassospiraceae</taxon>
        <taxon>Thalassospira</taxon>
    </lineage>
</organism>
<evidence type="ECO:0000313" key="2">
    <source>
        <dbReference type="Proteomes" id="UP000193391"/>
    </source>
</evidence>
<dbReference type="AlphaFoldDB" id="A0A1Y2KZU7"/>
<keyword evidence="2" id="KW-1185">Reference proteome</keyword>